<evidence type="ECO:0000256" key="1">
    <source>
        <dbReference type="ARBA" id="ARBA00022475"/>
    </source>
</evidence>
<dbReference type="InterPro" id="IPR050768">
    <property type="entry name" value="UPF0353/GerABKA_families"/>
</dbReference>
<feature type="region of interest" description="Disordered" evidence="5">
    <location>
        <begin position="271"/>
        <end position="304"/>
    </location>
</feature>
<evidence type="ECO:0000256" key="4">
    <source>
        <dbReference type="ARBA" id="ARBA00023136"/>
    </source>
</evidence>
<reference evidence="8 9" key="1">
    <citation type="submission" date="2017-09" db="EMBL/GenBank/DDBJ databases">
        <title>Bacterial strain isolated from the female urinary microbiota.</title>
        <authorList>
            <person name="Thomas-White K."/>
            <person name="Kumar N."/>
            <person name="Forster S."/>
            <person name="Putonti C."/>
            <person name="Lawley T."/>
            <person name="Wolfe A.J."/>
        </authorList>
    </citation>
    <scope>NUCLEOTIDE SEQUENCE [LARGE SCALE GENOMIC DNA]</scope>
    <source>
        <strain evidence="8 9">UMB1686</strain>
    </source>
</reference>
<proteinExistence type="predicted"/>
<gene>
    <name evidence="8" type="ORF">CJ216_02275</name>
</gene>
<dbReference type="InterPro" id="IPR002035">
    <property type="entry name" value="VWF_A"/>
</dbReference>
<evidence type="ECO:0000256" key="6">
    <source>
        <dbReference type="SAM" id="Phobius"/>
    </source>
</evidence>
<keyword evidence="9" id="KW-1185">Reference proteome</keyword>
<evidence type="ECO:0000256" key="5">
    <source>
        <dbReference type="SAM" id="MobiDB-lite"/>
    </source>
</evidence>
<keyword evidence="1" id="KW-1003">Cell membrane</keyword>
<dbReference type="Pfam" id="PF13519">
    <property type="entry name" value="VWA_2"/>
    <property type="match status" value="1"/>
</dbReference>
<dbReference type="SUPFAM" id="SSF53300">
    <property type="entry name" value="vWA-like"/>
    <property type="match status" value="1"/>
</dbReference>
<feature type="domain" description="VWFA" evidence="7">
    <location>
        <begin position="104"/>
        <end position="317"/>
    </location>
</feature>
<feature type="transmembrane region" description="Helical" evidence="6">
    <location>
        <begin position="76"/>
        <end position="96"/>
    </location>
</feature>
<dbReference type="SMART" id="SM00327">
    <property type="entry name" value="VWA"/>
    <property type="match status" value="1"/>
</dbReference>
<dbReference type="Gene3D" id="3.40.50.410">
    <property type="entry name" value="von Willebrand factor, type A domain"/>
    <property type="match status" value="1"/>
</dbReference>
<accession>A0A2N6RXW1</accession>
<protein>
    <recommendedName>
        <fullName evidence="7">VWFA domain-containing protein</fullName>
    </recommendedName>
</protein>
<feature type="transmembrane region" description="Helical" evidence="6">
    <location>
        <begin position="35"/>
        <end position="56"/>
    </location>
</feature>
<dbReference type="RefSeq" id="WP_102694764.1">
    <property type="nucleotide sequence ID" value="NZ_JAKNCL010000001.1"/>
</dbReference>
<keyword evidence="4 6" id="KW-0472">Membrane</keyword>
<dbReference type="EMBL" id="PNGV01000001">
    <property type="protein sequence ID" value="PMC42947.1"/>
    <property type="molecule type" value="Genomic_DNA"/>
</dbReference>
<evidence type="ECO:0000313" key="8">
    <source>
        <dbReference type="EMBL" id="PMC42947.1"/>
    </source>
</evidence>
<dbReference type="AlphaFoldDB" id="A0A2N6RXW1"/>
<feature type="transmembrane region" description="Helical" evidence="6">
    <location>
        <begin position="357"/>
        <end position="378"/>
    </location>
</feature>
<sequence length="384" mass="41929">MISTLFSAAALNFSYGKIVADDTAKAGQLVLAPSYGWIVAIIAVLIVLVAMFFEIVPLRRKSALTNETLAMRLRRIAICSMLVICILSPSIMRATMQRAVNATNVIIAVDITGSMRAKDADYDNKARIERIDAARSIVKQITKSYANASFAAISFGASTSVDVPLTPDAKAVDNWITTLLTEPTSIATGTSLDAPIDQTLLTAKAIHDAHPDDTTVLYVLSDGEETTQRKRRTFSSLRAYITHAFVIGIGSSKGAKIPLKSTKLSIDDYASEQDAQGKSEEDSNLSSSIQWVKDPSTGKPGISKLDEKNLRNIADELSGKYIHSSLNHALGSEAKPILSHQWRMNETAKPRLRPEPIIWPFATIAAVLLIWELVVWFITSRKLV</sequence>
<dbReference type="PANTHER" id="PTHR22550">
    <property type="entry name" value="SPORE GERMINATION PROTEIN"/>
    <property type="match status" value="1"/>
</dbReference>
<comment type="caution">
    <text evidence="8">The sequence shown here is derived from an EMBL/GenBank/DDBJ whole genome shotgun (WGS) entry which is preliminary data.</text>
</comment>
<dbReference type="GeneID" id="98325904"/>
<dbReference type="InterPro" id="IPR036465">
    <property type="entry name" value="vWFA_dom_sf"/>
</dbReference>
<keyword evidence="2 6" id="KW-0812">Transmembrane</keyword>
<evidence type="ECO:0000256" key="3">
    <source>
        <dbReference type="ARBA" id="ARBA00022989"/>
    </source>
</evidence>
<name>A0A2N6RXW1_9BIFI</name>
<dbReference type="PANTHER" id="PTHR22550:SF5">
    <property type="entry name" value="LEUCINE ZIPPER PROTEIN 4"/>
    <property type="match status" value="1"/>
</dbReference>
<evidence type="ECO:0000313" key="9">
    <source>
        <dbReference type="Proteomes" id="UP000235771"/>
    </source>
</evidence>
<dbReference type="CDD" id="cd00198">
    <property type="entry name" value="vWFA"/>
    <property type="match status" value="1"/>
</dbReference>
<dbReference type="PROSITE" id="PS50234">
    <property type="entry name" value="VWFA"/>
    <property type="match status" value="1"/>
</dbReference>
<organism evidence="8 9">
    <name type="scientific">Gardnerella greenwoodii</name>
    <dbReference type="NCBI Taxonomy" id="2914925"/>
    <lineage>
        <taxon>Bacteria</taxon>
        <taxon>Bacillati</taxon>
        <taxon>Actinomycetota</taxon>
        <taxon>Actinomycetes</taxon>
        <taxon>Bifidobacteriales</taxon>
        <taxon>Bifidobacteriaceae</taxon>
        <taxon>Gardnerella</taxon>
    </lineage>
</organism>
<evidence type="ECO:0000259" key="7">
    <source>
        <dbReference type="PROSITE" id="PS50234"/>
    </source>
</evidence>
<dbReference type="Proteomes" id="UP000235771">
    <property type="component" value="Unassembled WGS sequence"/>
</dbReference>
<evidence type="ECO:0000256" key="2">
    <source>
        <dbReference type="ARBA" id="ARBA00022692"/>
    </source>
</evidence>
<keyword evidence="3 6" id="KW-1133">Transmembrane helix</keyword>